<comment type="caution">
    <text evidence="5">The sequence shown here is derived from an EMBL/GenBank/DDBJ whole genome shotgun (WGS) entry which is preliminary data.</text>
</comment>
<evidence type="ECO:0000256" key="1">
    <source>
        <dbReference type="ARBA" id="ARBA00022603"/>
    </source>
</evidence>
<dbReference type="Gene3D" id="3.90.1420.10">
    <property type="entry name" value="Rubisco LSMT, substrate-binding domain"/>
    <property type="match status" value="1"/>
</dbReference>
<name>A0A9P8UUZ1_9PEZI</name>
<dbReference type="GO" id="GO:0005634">
    <property type="term" value="C:nucleus"/>
    <property type="evidence" value="ECO:0007669"/>
    <property type="project" value="TreeGrafter"/>
</dbReference>
<dbReference type="PANTHER" id="PTHR13271:SF34">
    <property type="entry name" value="N-LYSINE METHYLTRANSFERASE SETD6"/>
    <property type="match status" value="1"/>
</dbReference>
<proteinExistence type="predicted"/>
<dbReference type="OrthoDB" id="341421at2759"/>
<dbReference type="GO" id="GO:0016279">
    <property type="term" value="F:protein-lysine N-methyltransferase activity"/>
    <property type="evidence" value="ECO:0007669"/>
    <property type="project" value="InterPro"/>
</dbReference>
<evidence type="ECO:0000259" key="4">
    <source>
        <dbReference type="PROSITE" id="PS50280"/>
    </source>
</evidence>
<sequence length="498" mass="56241">MAQSWETRTSSFLNWFRALPGANFHPDIKIHDYRRSHAGRGIVATADIPEDTLLFTIPRDAILNTLTSDLPKRIPQIFEDSTAGLQDDDNEADEEGEITGPPDSWVSLILVMIYEFLQGDQSRWRPYFDVLPEEFDTPMFWSNQELAELQASAISSKVGKDEADNMFRAKVLPTVQEHADVFYPPGAQRLGEDRLMALAHRMGSTIMAYAFDLENEEEDPEDGEDEWMEDKEGKLMMGMVPMADILNADAAFNAHVNHEDHSLTVTSIKPIQAGQEILNYYGPLSNGDLLRRYGYVTETHSRYDVVELPWDLVSSVLKDVLKEQIKLDDTTWGKAINDLEDEEIEDVFVLDRDLDGPDEKGNVPEDRELKALPEDLVEQVMAFLRAVRKAANPNSIPDKQKAKELMLLTINRALQIRLSQYQTRAAQDLEVIARESGKLNAAADIATSRAANRTRMAAIVRWGEKDLLQQAIELSARKLSELDSLANAAEPSAKRQRR</sequence>
<dbReference type="PANTHER" id="PTHR13271">
    <property type="entry name" value="UNCHARACTERIZED PUTATIVE METHYLTRANSFERASE"/>
    <property type="match status" value="1"/>
</dbReference>
<evidence type="ECO:0000256" key="3">
    <source>
        <dbReference type="ARBA" id="ARBA00022691"/>
    </source>
</evidence>
<dbReference type="InterPro" id="IPR044430">
    <property type="entry name" value="SETD6_SET"/>
</dbReference>
<evidence type="ECO:0000256" key="2">
    <source>
        <dbReference type="ARBA" id="ARBA00022679"/>
    </source>
</evidence>
<dbReference type="GO" id="GO:0032259">
    <property type="term" value="P:methylation"/>
    <property type="evidence" value="ECO:0007669"/>
    <property type="project" value="UniProtKB-KW"/>
</dbReference>
<dbReference type="AlphaFoldDB" id="A0A9P8UUZ1"/>
<keyword evidence="3" id="KW-0949">S-adenosyl-L-methionine</keyword>
<dbReference type="SUPFAM" id="SSF81822">
    <property type="entry name" value="RuBisCo LSMT C-terminal, substrate-binding domain"/>
    <property type="match status" value="1"/>
</dbReference>
<dbReference type="Pfam" id="PF00856">
    <property type="entry name" value="SET"/>
    <property type="match status" value="1"/>
</dbReference>
<dbReference type="FunFam" id="3.90.1410.10:FF:000007">
    <property type="entry name" value="Ribosomal lysine N-methyltransferase 4"/>
    <property type="match status" value="1"/>
</dbReference>
<dbReference type="Gene3D" id="3.90.1410.10">
    <property type="entry name" value="set domain protein methyltransferase, domain 1"/>
    <property type="match status" value="1"/>
</dbReference>
<dbReference type="InterPro" id="IPR046341">
    <property type="entry name" value="SET_dom_sf"/>
</dbReference>
<dbReference type="InterPro" id="IPR001214">
    <property type="entry name" value="SET_dom"/>
</dbReference>
<keyword evidence="2" id="KW-0808">Transferase</keyword>
<dbReference type="Proteomes" id="UP000758603">
    <property type="component" value="Unassembled WGS sequence"/>
</dbReference>
<dbReference type="InterPro" id="IPR050600">
    <property type="entry name" value="SETD3_SETD6_MTase"/>
</dbReference>
<evidence type="ECO:0000313" key="5">
    <source>
        <dbReference type="EMBL" id="KAH6658537.1"/>
    </source>
</evidence>
<dbReference type="PROSITE" id="PS50280">
    <property type="entry name" value="SET"/>
    <property type="match status" value="1"/>
</dbReference>
<organism evidence="5 6">
    <name type="scientific">Truncatella angustata</name>
    <dbReference type="NCBI Taxonomy" id="152316"/>
    <lineage>
        <taxon>Eukaryota</taxon>
        <taxon>Fungi</taxon>
        <taxon>Dikarya</taxon>
        <taxon>Ascomycota</taxon>
        <taxon>Pezizomycotina</taxon>
        <taxon>Sordariomycetes</taxon>
        <taxon>Xylariomycetidae</taxon>
        <taxon>Amphisphaeriales</taxon>
        <taxon>Sporocadaceae</taxon>
        <taxon>Truncatella</taxon>
    </lineage>
</organism>
<dbReference type="GeneID" id="70124427"/>
<dbReference type="EMBL" id="JAGPXC010000002">
    <property type="protein sequence ID" value="KAH6658537.1"/>
    <property type="molecule type" value="Genomic_DNA"/>
</dbReference>
<dbReference type="RefSeq" id="XP_045962771.1">
    <property type="nucleotide sequence ID" value="XM_046095534.1"/>
</dbReference>
<accession>A0A9P8UUZ1</accession>
<keyword evidence="6" id="KW-1185">Reference proteome</keyword>
<dbReference type="InterPro" id="IPR036464">
    <property type="entry name" value="Rubisco_LSMT_subst-bd_sf"/>
</dbReference>
<reference evidence="5" key="1">
    <citation type="journal article" date="2021" name="Nat. Commun.">
        <title>Genetic determinants of endophytism in the Arabidopsis root mycobiome.</title>
        <authorList>
            <person name="Mesny F."/>
            <person name="Miyauchi S."/>
            <person name="Thiergart T."/>
            <person name="Pickel B."/>
            <person name="Atanasova L."/>
            <person name="Karlsson M."/>
            <person name="Huettel B."/>
            <person name="Barry K.W."/>
            <person name="Haridas S."/>
            <person name="Chen C."/>
            <person name="Bauer D."/>
            <person name="Andreopoulos W."/>
            <person name="Pangilinan J."/>
            <person name="LaButti K."/>
            <person name="Riley R."/>
            <person name="Lipzen A."/>
            <person name="Clum A."/>
            <person name="Drula E."/>
            <person name="Henrissat B."/>
            <person name="Kohler A."/>
            <person name="Grigoriev I.V."/>
            <person name="Martin F.M."/>
            <person name="Hacquard S."/>
        </authorList>
    </citation>
    <scope>NUCLEOTIDE SEQUENCE</scope>
    <source>
        <strain evidence="5">MPI-SDFR-AT-0073</strain>
    </source>
</reference>
<feature type="domain" description="SET" evidence="4">
    <location>
        <begin position="26"/>
        <end position="282"/>
    </location>
</feature>
<protein>
    <submittedName>
        <fullName evidence="5">SET domain-containing protein RMS1</fullName>
    </submittedName>
</protein>
<dbReference type="SUPFAM" id="SSF82199">
    <property type="entry name" value="SET domain"/>
    <property type="match status" value="1"/>
</dbReference>
<keyword evidence="1" id="KW-0489">Methyltransferase</keyword>
<gene>
    <name evidence="5" type="ORF">BKA67DRAFT_216288</name>
</gene>
<dbReference type="CDD" id="cd19178">
    <property type="entry name" value="SET_SETD6"/>
    <property type="match status" value="1"/>
</dbReference>
<evidence type="ECO:0000313" key="6">
    <source>
        <dbReference type="Proteomes" id="UP000758603"/>
    </source>
</evidence>